<keyword evidence="2" id="KW-0645">Protease</keyword>
<dbReference type="InterPro" id="IPR039785">
    <property type="entry name" value="MINY3/4"/>
</dbReference>
<dbReference type="PANTHER" id="PTHR12473:SF18">
    <property type="entry name" value="INACTIVE UBIQUITIN CARBOXYL-TERMINAL HYDROLASE MINDY-4B"/>
    <property type="match status" value="1"/>
</dbReference>
<evidence type="ECO:0000256" key="1">
    <source>
        <dbReference type="ARBA" id="ARBA00011074"/>
    </source>
</evidence>
<name>A0AAN8KP09_PATCE</name>
<dbReference type="GO" id="GO:0006508">
    <property type="term" value="P:proteolysis"/>
    <property type="evidence" value="ECO:0007669"/>
    <property type="project" value="UniProtKB-KW"/>
</dbReference>
<organism evidence="4 5">
    <name type="scientific">Patella caerulea</name>
    <name type="common">Rayed Mediterranean limpet</name>
    <dbReference type="NCBI Taxonomy" id="87958"/>
    <lineage>
        <taxon>Eukaryota</taxon>
        <taxon>Metazoa</taxon>
        <taxon>Spiralia</taxon>
        <taxon>Lophotrochozoa</taxon>
        <taxon>Mollusca</taxon>
        <taxon>Gastropoda</taxon>
        <taxon>Patellogastropoda</taxon>
        <taxon>Patelloidea</taxon>
        <taxon>Patellidae</taxon>
        <taxon>Patella</taxon>
    </lineage>
</organism>
<reference evidence="4 5" key="1">
    <citation type="submission" date="2024-01" db="EMBL/GenBank/DDBJ databases">
        <title>The genome of the rayed Mediterranean limpet Patella caerulea (Linnaeus, 1758).</title>
        <authorList>
            <person name="Anh-Thu Weber A."/>
            <person name="Halstead-Nussloch G."/>
        </authorList>
    </citation>
    <scope>NUCLEOTIDE SEQUENCE [LARGE SCALE GENOMIC DNA]</scope>
    <source>
        <strain evidence="4">AATW-2023a</strain>
        <tissue evidence="4">Whole specimen</tissue>
    </source>
</reference>
<dbReference type="AlphaFoldDB" id="A0AAN8KP09"/>
<evidence type="ECO:0000313" key="4">
    <source>
        <dbReference type="EMBL" id="KAK6196308.1"/>
    </source>
</evidence>
<dbReference type="EC" id="3.4.19.12" evidence="2"/>
<dbReference type="GO" id="GO:0004843">
    <property type="term" value="F:cysteine-type deubiquitinase activity"/>
    <property type="evidence" value="ECO:0007669"/>
    <property type="project" value="UniProtKB-UniRule"/>
</dbReference>
<keyword evidence="2" id="KW-0788">Thiol protease</keyword>
<gene>
    <name evidence="4" type="ORF">SNE40_001557</name>
</gene>
<dbReference type="Pfam" id="PF13898">
    <property type="entry name" value="MINDY-3_4_CD"/>
    <property type="match status" value="1"/>
</dbReference>
<dbReference type="SMART" id="SM01174">
    <property type="entry name" value="DUF4205"/>
    <property type="match status" value="1"/>
</dbReference>
<dbReference type="Proteomes" id="UP001347796">
    <property type="component" value="Unassembled WGS sequence"/>
</dbReference>
<dbReference type="EMBL" id="JAZGQO010000001">
    <property type="protein sequence ID" value="KAK6196308.1"/>
    <property type="molecule type" value="Genomic_DNA"/>
</dbReference>
<comment type="catalytic activity">
    <reaction evidence="2">
        <text>Thiol-dependent hydrolysis of ester, thioester, amide, peptide and isopeptide bonds formed by the C-terminal Gly of ubiquitin (a 76-residue protein attached to proteins as an intracellular targeting signal).</text>
        <dbReference type="EC" id="3.4.19.12"/>
    </reaction>
</comment>
<keyword evidence="2" id="KW-0378">Hydrolase</keyword>
<keyword evidence="5" id="KW-1185">Reference proteome</keyword>
<protein>
    <recommendedName>
        <fullName evidence="2">Ubiquitin carboxyl-terminal hydrolase MINDY</fullName>
        <ecNumber evidence="2">3.4.19.12</ecNumber>
    </recommendedName>
</protein>
<evidence type="ECO:0000259" key="3">
    <source>
        <dbReference type="SMART" id="SM01174"/>
    </source>
</evidence>
<dbReference type="PANTHER" id="PTHR12473">
    <property type="entry name" value="UBIQUITIN CARBOXYL-TERMINAL HYDROLASE MINDY-4-RELATED"/>
    <property type="match status" value="1"/>
</dbReference>
<comment type="caution">
    <text evidence="4">The sequence shown here is derived from an EMBL/GenBank/DDBJ whole genome shotgun (WGS) entry which is preliminary data.</text>
</comment>
<comment type="similarity">
    <text evidence="1 2">Belongs to the MINDY deubiquitinase family. FAM188 subfamily.</text>
</comment>
<accession>A0AAN8KP09</accession>
<feature type="domain" description="Deubiquitinating enzyme MINDY-3/4 conserved" evidence="3">
    <location>
        <begin position="103"/>
        <end position="457"/>
    </location>
</feature>
<comment type="function">
    <text evidence="2">Hydrolase that can remove 'Lys-48'-linked conjugated ubiquitin from proteins.</text>
</comment>
<evidence type="ECO:0000313" key="5">
    <source>
        <dbReference type="Proteomes" id="UP001347796"/>
    </source>
</evidence>
<dbReference type="GO" id="GO:0071108">
    <property type="term" value="P:protein K48-linked deubiquitination"/>
    <property type="evidence" value="ECO:0007669"/>
    <property type="project" value="InterPro"/>
</dbReference>
<dbReference type="InterPro" id="IPR025257">
    <property type="entry name" value="MINDY-3/4_CD"/>
</dbReference>
<evidence type="ECO:0000256" key="2">
    <source>
        <dbReference type="RuleBase" id="RU367088"/>
    </source>
</evidence>
<proteinExistence type="inferred from homology"/>
<keyword evidence="2" id="KW-0833">Ubl conjugation pathway</keyword>
<dbReference type="GO" id="GO:1990380">
    <property type="term" value="F:K48-linked deubiquitinase activity"/>
    <property type="evidence" value="ECO:0007669"/>
    <property type="project" value="UniProtKB-UniRule"/>
</dbReference>
<sequence>MEFDSPNDAAQQLAKILKFLEQDSIQFKDIKKSEKGTNNDDKNTVPLIPQSKIPILDFETWRKNRSDLSKEFATYGIQSGFAPGRRSIIGGNPIILETAMEIRNIVNGSAIHSLSSEWKKSAITFCYLDSPFPYGLQTQRRCGSKSLLLCIQAFILKHLLFTTGDEINLLAISPLTPSESERNKALVRALAEILWTAGENQRCCICLHLEDVCFDTDYRYRPDGITERIYVFEFDHFESVKLFLKRHIDEFMRLNSCGCLLFLYSLVLSRTVRRIKEDMGTWNQGKLLTDMEDCSQCLINLILTGRSVQYPHNGDILYDKYGEPLSSPLNGVKERSKVGFLYWNKREDDGQRTQVGSMLKTPKYPIWLTSINDQIGLLFSTNIDLISDWRTEHRFTLQYYTGLPSHTKTTILSIDTLPFKRRPRTARLTAREEERKVPALEQCINTKWYDANIHWNGTLPYI</sequence>